<reference evidence="1" key="1">
    <citation type="submission" date="2018-05" db="EMBL/GenBank/DDBJ databases">
        <authorList>
            <person name="Lanie J.A."/>
            <person name="Ng W.-L."/>
            <person name="Kazmierczak K.M."/>
            <person name="Andrzejewski T.M."/>
            <person name="Davidsen T.M."/>
            <person name="Wayne K.J."/>
            <person name="Tettelin H."/>
            <person name="Glass J.I."/>
            <person name="Rusch D."/>
            <person name="Podicherti R."/>
            <person name="Tsui H.-C.T."/>
            <person name="Winkler M.E."/>
        </authorList>
    </citation>
    <scope>NUCLEOTIDE SEQUENCE</scope>
</reference>
<dbReference type="EMBL" id="UINC01090836">
    <property type="protein sequence ID" value="SVC43122.1"/>
    <property type="molecule type" value="Genomic_DNA"/>
</dbReference>
<accession>A0A382M6Y2</accession>
<evidence type="ECO:0000313" key="1">
    <source>
        <dbReference type="EMBL" id="SVC43122.1"/>
    </source>
</evidence>
<dbReference type="AlphaFoldDB" id="A0A382M6Y2"/>
<sequence length="86" mass="9855">MKKKPNRPEYENSSEALEEISFRINNFMMHQLEKTNDMTEALIVAGCVGASLFKLYETLLGPVEARKIFLEMSKTKFSEDNSPTVH</sequence>
<name>A0A382M6Y2_9ZZZZ</name>
<gene>
    <name evidence="1" type="ORF">METZ01_LOCUS295976</name>
</gene>
<proteinExistence type="predicted"/>
<protein>
    <submittedName>
        <fullName evidence="1">Uncharacterized protein</fullName>
    </submittedName>
</protein>
<organism evidence="1">
    <name type="scientific">marine metagenome</name>
    <dbReference type="NCBI Taxonomy" id="408172"/>
    <lineage>
        <taxon>unclassified sequences</taxon>
        <taxon>metagenomes</taxon>
        <taxon>ecological metagenomes</taxon>
    </lineage>
</organism>